<protein>
    <submittedName>
        <fullName evidence="1">Uncharacterized protein</fullName>
    </submittedName>
</protein>
<comment type="caution">
    <text evidence="1">The sequence shown here is derived from an EMBL/GenBank/DDBJ whole genome shotgun (WGS) entry which is preliminary data.</text>
</comment>
<organism evidence="1 2">
    <name type="scientific">Lasiodiplodia mahajangana</name>
    <dbReference type="NCBI Taxonomy" id="1108764"/>
    <lineage>
        <taxon>Eukaryota</taxon>
        <taxon>Fungi</taxon>
        <taxon>Dikarya</taxon>
        <taxon>Ascomycota</taxon>
        <taxon>Pezizomycotina</taxon>
        <taxon>Dothideomycetes</taxon>
        <taxon>Dothideomycetes incertae sedis</taxon>
        <taxon>Botryosphaeriales</taxon>
        <taxon>Botryosphaeriaceae</taxon>
        <taxon>Lasiodiplodia</taxon>
    </lineage>
</organism>
<dbReference type="EMBL" id="JAPUUL010001681">
    <property type="protein sequence ID" value="KAJ8126823.1"/>
    <property type="molecule type" value="Genomic_DNA"/>
</dbReference>
<evidence type="ECO:0000313" key="1">
    <source>
        <dbReference type="EMBL" id="KAJ8126823.1"/>
    </source>
</evidence>
<gene>
    <name evidence="1" type="ORF">O1611_g6815</name>
</gene>
<evidence type="ECO:0000313" key="2">
    <source>
        <dbReference type="Proteomes" id="UP001153332"/>
    </source>
</evidence>
<dbReference type="Proteomes" id="UP001153332">
    <property type="component" value="Unassembled WGS sequence"/>
</dbReference>
<sequence>MSLEKLSSNACVLRNLLAFFDPDLIVERLIVDTKAGLSDGKLQFLFDESMFSDAVTELARASLVTRIASSKALSIGRLAQLSVFSQLSADQRIYYFDVVVQILSHDFPNTWAAKGPHQGHGYKSWETCESVLVHVNWLIYLSRDRKVAPKFLVTWAELIFRAGAYLWEKEQSTLARSFFEYGISLDIDKNSEVAAQAFRLLGHACLDLAQPRTALKAYHDALTARRQIEDPESPPIADIYDSIACSLTEIGNVAEAMEYLERAMAIHLAHNPLKRSRTEAIRALTFLRAGQSNESLEALQVCWELQGLTQEQVENSHYPKHSGDIALLARIYWMQGEKDRAQELMSRTINIRKRLFGQHGGLRVADSIFHLARMFQERGEDVLAAKLFNEIVGMSGVAGEMGGHLARGLWFLATVEYKLGNPERKCEELRERARLERAKISGREGIDEDTDESFISLVSWMLW</sequence>
<accession>A0ACC2JHV6</accession>
<reference evidence="1" key="1">
    <citation type="submission" date="2022-12" db="EMBL/GenBank/DDBJ databases">
        <title>Genome Sequence of Lasiodiplodia mahajangana.</title>
        <authorList>
            <person name="Buettner E."/>
        </authorList>
    </citation>
    <scope>NUCLEOTIDE SEQUENCE</scope>
    <source>
        <strain evidence="1">VT137</strain>
    </source>
</reference>
<keyword evidence="2" id="KW-1185">Reference proteome</keyword>
<proteinExistence type="predicted"/>
<name>A0ACC2JHV6_9PEZI</name>